<keyword evidence="2" id="KW-1185">Reference proteome</keyword>
<gene>
    <name evidence="1" type="ORF">TSAR_010728</name>
</gene>
<reference evidence="1 2" key="1">
    <citation type="journal article" date="2017" name="Curr. Biol.">
        <title>The Evolution of Venom by Co-option of Single-Copy Genes.</title>
        <authorList>
            <person name="Martinson E.O."/>
            <person name="Mrinalini"/>
            <person name="Kelkar Y.D."/>
            <person name="Chang C.H."/>
            <person name="Werren J.H."/>
        </authorList>
    </citation>
    <scope>NUCLEOTIDE SEQUENCE [LARGE SCALE GENOMIC DNA]</scope>
    <source>
        <strain evidence="1 2">Alberta</strain>
        <tissue evidence="1">Whole body</tissue>
    </source>
</reference>
<organism evidence="1 2">
    <name type="scientific">Trichomalopsis sarcophagae</name>
    <dbReference type="NCBI Taxonomy" id="543379"/>
    <lineage>
        <taxon>Eukaryota</taxon>
        <taxon>Metazoa</taxon>
        <taxon>Ecdysozoa</taxon>
        <taxon>Arthropoda</taxon>
        <taxon>Hexapoda</taxon>
        <taxon>Insecta</taxon>
        <taxon>Pterygota</taxon>
        <taxon>Neoptera</taxon>
        <taxon>Endopterygota</taxon>
        <taxon>Hymenoptera</taxon>
        <taxon>Apocrita</taxon>
        <taxon>Proctotrupomorpha</taxon>
        <taxon>Chalcidoidea</taxon>
        <taxon>Pteromalidae</taxon>
        <taxon>Pteromalinae</taxon>
        <taxon>Trichomalopsis</taxon>
    </lineage>
</organism>
<accession>A0A232ENQ0</accession>
<sequence>AAPPPPLSKTIITDECGAGSSNDNYLNTVQIPGSEVLRLEDEMNKILNSSELDDRQKYSISEDDKDGNEFLLPTVDKTLPPLHSVTTNGDGEVIFNLHIINSVPPSLRQNARNLINSLRRSGSIA</sequence>
<dbReference type="Proteomes" id="UP000215335">
    <property type="component" value="Unassembled WGS sequence"/>
</dbReference>
<dbReference type="AlphaFoldDB" id="A0A232ENQ0"/>
<feature type="non-terminal residue" evidence="1">
    <location>
        <position position="1"/>
    </location>
</feature>
<protein>
    <submittedName>
        <fullName evidence="1">Uncharacterized protein</fullName>
    </submittedName>
</protein>
<proteinExistence type="predicted"/>
<evidence type="ECO:0000313" key="1">
    <source>
        <dbReference type="EMBL" id="OXU19952.1"/>
    </source>
</evidence>
<dbReference type="EMBL" id="NNAY01003118">
    <property type="protein sequence ID" value="OXU19952.1"/>
    <property type="molecule type" value="Genomic_DNA"/>
</dbReference>
<comment type="caution">
    <text evidence="1">The sequence shown here is derived from an EMBL/GenBank/DDBJ whole genome shotgun (WGS) entry which is preliminary data.</text>
</comment>
<name>A0A232ENQ0_9HYME</name>
<evidence type="ECO:0000313" key="2">
    <source>
        <dbReference type="Proteomes" id="UP000215335"/>
    </source>
</evidence>